<reference evidence="1" key="1">
    <citation type="submission" date="2021-11" db="EMBL/GenBank/DDBJ databases">
        <title>A Novel Adlercreutzia Species, isolated from a Allomyrina dichotoma larva feces.</title>
        <authorList>
            <person name="Suh M.K."/>
        </authorList>
    </citation>
    <scope>NUCLEOTIDE SEQUENCE</scope>
    <source>
        <strain evidence="1">JBNU-10</strain>
    </source>
</reference>
<dbReference type="Proteomes" id="UP001430755">
    <property type="component" value="Unassembled WGS sequence"/>
</dbReference>
<evidence type="ECO:0000313" key="1">
    <source>
        <dbReference type="EMBL" id="MCI2242818.1"/>
    </source>
</evidence>
<evidence type="ECO:0000313" key="2">
    <source>
        <dbReference type="Proteomes" id="UP001430755"/>
    </source>
</evidence>
<name>A0ABS9WIW4_9ACTN</name>
<sequence length="291" mass="33639">MSTSEIVDDLQRRYLEMTGRHLNLDEPETFTEKIQWTKLFDLDEEKTTLSDKYAVRSWVEGRIGEEYLIPLYGCWDHANEIDFDALPSSFVLKTNNACGTNIIVRDKGEIDAQLARSQLDAWLEMDFGWETFEAQYMSIPPKIIAEKLLIGERGSDPTDYKFLCFNGKPEYIWVTDDRSTNHTELTLNTDWTKADWRDASTKEPETLPEKPKELELMLEIARKLSTGFSHVRVDLYCVSGRVYFGEMTFTSGSGFFRVEPSVYDERIGALWRIDDAKTGMFDNRLTIGNAR</sequence>
<gene>
    <name evidence="1" type="ORF">LPT13_10725</name>
</gene>
<keyword evidence="2" id="KW-1185">Reference proteome</keyword>
<dbReference type="EMBL" id="JAJMLW010000004">
    <property type="protein sequence ID" value="MCI2242818.1"/>
    <property type="molecule type" value="Genomic_DNA"/>
</dbReference>
<comment type="caution">
    <text evidence="1">The sequence shown here is derived from an EMBL/GenBank/DDBJ whole genome shotgun (WGS) entry which is preliminary data.</text>
</comment>
<proteinExistence type="predicted"/>
<dbReference type="RefSeq" id="WP_242166358.1">
    <property type="nucleotide sequence ID" value="NZ_JAJMLW010000004.1"/>
</dbReference>
<organism evidence="1 2">
    <name type="scientific">Adlercreutzia faecimuris</name>
    <dbReference type="NCBI Taxonomy" id="2897341"/>
    <lineage>
        <taxon>Bacteria</taxon>
        <taxon>Bacillati</taxon>
        <taxon>Actinomycetota</taxon>
        <taxon>Coriobacteriia</taxon>
        <taxon>Eggerthellales</taxon>
        <taxon>Eggerthellaceae</taxon>
        <taxon>Adlercreutzia</taxon>
    </lineage>
</organism>
<dbReference type="InterPro" id="IPR029465">
    <property type="entry name" value="ATPgrasp_TupA"/>
</dbReference>
<dbReference type="Pfam" id="PF14305">
    <property type="entry name" value="ATPgrasp_TupA"/>
    <property type="match status" value="1"/>
</dbReference>
<protein>
    <recommendedName>
        <fullName evidence="3">Glycosyltransferase</fullName>
    </recommendedName>
</protein>
<evidence type="ECO:0008006" key="3">
    <source>
        <dbReference type="Google" id="ProtNLM"/>
    </source>
</evidence>
<accession>A0ABS9WIW4</accession>